<evidence type="ECO:0000313" key="3">
    <source>
        <dbReference type="EMBL" id="CRL23434.1"/>
    </source>
</evidence>
<gene>
    <name evidence="3" type="ORF">PCAMFM013_S009g000374</name>
</gene>
<dbReference type="EMBL" id="HG793142">
    <property type="protein sequence ID" value="CRL23434.1"/>
    <property type="molecule type" value="Genomic_DNA"/>
</dbReference>
<protein>
    <submittedName>
        <fullName evidence="3">Str. FM013</fullName>
    </submittedName>
</protein>
<keyword evidence="2" id="KW-1133">Transmembrane helix</keyword>
<dbReference type="Proteomes" id="UP000053732">
    <property type="component" value="Unassembled WGS sequence"/>
</dbReference>
<proteinExistence type="predicted"/>
<name>A0A0G4PAY9_PENC3</name>
<feature type="region of interest" description="Disordered" evidence="1">
    <location>
        <begin position="55"/>
        <end position="77"/>
    </location>
</feature>
<organism evidence="3 4">
    <name type="scientific">Penicillium camemberti (strain FM 013)</name>
    <dbReference type="NCBI Taxonomy" id="1429867"/>
    <lineage>
        <taxon>Eukaryota</taxon>
        <taxon>Fungi</taxon>
        <taxon>Dikarya</taxon>
        <taxon>Ascomycota</taxon>
        <taxon>Pezizomycotina</taxon>
        <taxon>Eurotiomycetes</taxon>
        <taxon>Eurotiomycetidae</taxon>
        <taxon>Eurotiales</taxon>
        <taxon>Aspergillaceae</taxon>
        <taxon>Penicillium</taxon>
    </lineage>
</organism>
<evidence type="ECO:0000313" key="4">
    <source>
        <dbReference type="Proteomes" id="UP000053732"/>
    </source>
</evidence>
<reference evidence="3 4" key="1">
    <citation type="journal article" date="2014" name="Nat. Commun.">
        <title>Multiple recent horizontal transfers of a large genomic region in cheese making fungi.</title>
        <authorList>
            <person name="Cheeseman K."/>
            <person name="Ropars J."/>
            <person name="Renault P."/>
            <person name="Dupont J."/>
            <person name="Gouzy J."/>
            <person name="Branca A."/>
            <person name="Abraham A.L."/>
            <person name="Ceppi M."/>
            <person name="Conseiller E."/>
            <person name="Debuchy R."/>
            <person name="Malagnac F."/>
            <person name="Goarin A."/>
            <person name="Silar P."/>
            <person name="Lacoste S."/>
            <person name="Sallet E."/>
            <person name="Bensimon A."/>
            <person name="Giraud T."/>
            <person name="Brygoo Y."/>
        </authorList>
    </citation>
    <scope>NUCLEOTIDE SEQUENCE [LARGE SCALE GENOMIC DNA]</scope>
    <source>
        <strain evidence="4">FM 013</strain>
    </source>
</reference>
<accession>A0A0G4PAY9</accession>
<sequence length="77" mass="9311">MSFFQIDDNNVWGLSNQFWVYWVFAVPITIATVIVWQCWKHWIKFWRYLHITFPGRGHEDPGNGKYSQDAFESRFGH</sequence>
<keyword evidence="2" id="KW-0472">Membrane</keyword>
<keyword evidence="4" id="KW-1185">Reference proteome</keyword>
<dbReference type="AlphaFoldDB" id="A0A0G4PAY9"/>
<feature type="transmembrane region" description="Helical" evidence="2">
    <location>
        <begin position="20"/>
        <end position="39"/>
    </location>
</feature>
<evidence type="ECO:0000256" key="1">
    <source>
        <dbReference type="SAM" id="MobiDB-lite"/>
    </source>
</evidence>
<keyword evidence="2" id="KW-0812">Transmembrane</keyword>
<evidence type="ECO:0000256" key="2">
    <source>
        <dbReference type="SAM" id="Phobius"/>
    </source>
</evidence>